<organism evidence="3 4">
    <name type="scientific">Miscanthus lutarioriparius</name>
    <dbReference type="NCBI Taxonomy" id="422564"/>
    <lineage>
        <taxon>Eukaryota</taxon>
        <taxon>Viridiplantae</taxon>
        <taxon>Streptophyta</taxon>
        <taxon>Embryophyta</taxon>
        <taxon>Tracheophyta</taxon>
        <taxon>Spermatophyta</taxon>
        <taxon>Magnoliopsida</taxon>
        <taxon>Liliopsida</taxon>
        <taxon>Poales</taxon>
        <taxon>Poaceae</taxon>
        <taxon>PACMAD clade</taxon>
        <taxon>Panicoideae</taxon>
        <taxon>Andropogonodae</taxon>
        <taxon>Andropogoneae</taxon>
        <taxon>Saccharinae</taxon>
        <taxon>Miscanthus</taxon>
    </lineage>
</organism>
<evidence type="ECO:0000256" key="1">
    <source>
        <dbReference type="SAM" id="MobiDB-lite"/>
    </source>
</evidence>
<evidence type="ECO:0000259" key="2">
    <source>
        <dbReference type="Pfam" id="PF03732"/>
    </source>
</evidence>
<dbReference type="Pfam" id="PF03732">
    <property type="entry name" value="Retrotrans_gag"/>
    <property type="match status" value="1"/>
</dbReference>
<dbReference type="OrthoDB" id="1749531at2759"/>
<gene>
    <name evidence="3" type="ORF">NCGR_LOCUS27141</name>
</gene>
<accession>A0A811PIA7</accession>
<feature type="domain" description="Retrotransposon gag" evidence="2">
    <location>
        <begin position="167"/>
        <end position="259"/>
    </location>
</feature>
<proteinExistence type="predicted"/>
<dbReference type="EMBL" id="CAJGYO010000006">
    <property type="protein sequence ID" value="CAD6240621.1"/>
    <property type="molecule type" value="Genomic_DNA"/>
</dbReference>
<comment type="caution">
    <text evidence="3">The sequence shown here is derived from an EMBL/GenBank/DDBJ whole genome shotgun (WGS) entry which is preliminary data.</text>
</comment>
<protein>
    <recommendedName>
        <fullName evidence="2">Retrotransposon gag domain-containing protein</fullName>
    </recommendedName>
</protein>
<dbReference type="AlphaFoldDB" id="A0A811PIA7"/>
<sequence>MGSWQTSADQAFGELRQRAEGTATSIDAVSKRVDLAASRMDALEARLTMAPTLIPTAQATPGPKVVDLNLALGSSSSVPARGEEQPMGPGEHCGGLHRPRPQDKTKDTFHDSPPVFVLPDDVPYQRSPPFPKMDFLKFDGEFPRLWQDQCEVYFEVYAVHPSLKTRFVTLNFKGAAVTWLQTVQRTGRNVDWDRLCEFVMEKFDKHQYQHLLKKFEALRQKSSVEEYQAEFERLAQGLVLYNSGYDDTYFVTHFVVGLKDEIRAAIALHRPKDEEELSQSRSRSGGKEFSKSSWRQGLDKHKAGDTDKGKLSQQKTESEDKLSALRDFRRKNGLCFKCGTKWSNTHKCPPQVSIHVIEELLDALEAGEESVVDIGEEEEDEQDETVLAVGHDVTTRALKRRTMKLCGKIGKTNVLILVDSGSVGTSLANS</sequence>
<keyword evidence="4" id="KW-1185">Reference proteome</keyword>
<feature type="compositionally biased region" description="Basic and acidic residues" evidence="1">
    <location>
        <begin position="100"/>
        <end position="110"/>
    </location>
</feature>
<name>A0A811PIA7_9POAL</name>
<dbReference type="Proteomes" id="UP000604825">
    <property type="component" value="Unassembled WGS sequence"/>
</dbReference>
<feature type="region of interest" description="Disordered" evidence="1">
    <location>
        <begin position="76"/>
        <end position="112"/>
    </location>
</feature>
<reference evidence="3" key="1">
    <citation type="submission" date="2020-10" db="EMBL/GenBank/DDBJ databases">
        <authorList>
            <person name="Han B."/>
            <person name="Lu T."/>
            <person name="Zhao Q."/>
            <person name="Huang X."/>
            <person name="Zhao Y."/>
        </authorList>
    </citation>
    <scope>NUCLEOTIDE SEQUENCE</scope>
</reference>
<dbReference type="InterPro" id="IPR005162">
    <property type="entry name" value="Retrotrans_gag_dom"/>
</dbReference>
<evidence type="ECO:0000313" key="4">
    <source>
        <dbReference type="Proteomes" id="UP000604825"/>
    </source>
</evidence>
<feature type="region of interest" description="Disordered" evidence="1">
    <location>
        <begin position="1"/>
        <end position="21"/>
    </location>
</feature>
<feature type="region of interest" description="Disordered" evidence="1">
    <location>
        <begin position="273"/>
        <end position="318"/>
    </location>
</feature>
<evidence type="ECO:0000313" key="3">
    <source>
        <dbReference type="EMBL" id="CAD6240621.1"/>
    </source>
</evidence>
<feature type="compositionally biased region" description="Basic and acidic residues" evidence="1">
    <location>
        <begin position="297"/>
        <end position="318"/>
    </location>
</feature>